<organism evidence="3 4">
    <name type="scientific">Hevea brasiliensis</name>
    <name type="common">Para rubber tree</name>
    <name type="synonym">Siphonia brasiliensis</name>
    <dbReference type="NCBI Taxonomy" id="3981"/>
    <lineage>
        <taxon>Eukaryota</taxon>
        <taxon>Viridiplantae</taxon>
        <taxon>Streptophyta</taxon>
        <taxon>Embryophyta</taxon>
        <taxon>Tracheophyta</taxon>
        <taxon>Spermatophyta</taxon>
        <taxon>Magnoliopsida</taxon>
        <taxon>eudicotyledons</taxon>
        <taxon>Gunneridae</taxon>
        <taxon>Pentapetalae</taxon>
        <taxon>rosids</taxon>
        <taxon>fabids</taxon>
        <taxon>Malpighiales</taxon>
        <taxon>Euphorbiaceae</taxon>
        <taxon>Crotonoideae</taxon>
        <taxon>Micrandreae</taxon>
        <taxon>Hevea</taxon>
    </lineage>
</organism>
<feature type="compositionally biased region" description="Pro residues" evidence="1">
    <location>
        <begin position="31"/>
        <end position="41"/>
    </location>
</feature>
<feature type="transmembrane region" description="Helical" evidence="2">
    <location>
        <begin position="122"/>
        <end position="145"/>
    </location>
</feature>
<feature type="compositionally biased region" description="Pro residues" evidence="1">
    <location>
        <begin position="10"/>
        <end position="24"/>
    </location>
</feature>
<dbReference type="EMBL" id="JARPOI010000012">
    <property type="protein sequence ID" value="KAJ9166521.1"/>
    <property type="molecule type" value="Genomic_DNA"/>
</dbReference>
<dbReference type="PANTHER" id="PTHR35697:SF6">
    <property type="entry name" value="LEUCINE-RICH REPEAT EXTENSIN-LIKE PROTEIN 3"/>
    <property type="match status" value="1"/>
</dbReference>
<accession>A0ABQ9LIJ6</accession>
<sequence>MDPYTYYSPPTAPPSPPPPPPPASPMCNYTMPPPPPPPPTQNPCSNGTTPPPPPITPPPPPPPPPPPTPITPRPPPPPPPPPLCECVCPPYNWPPQHWAPPPHYSMAPSPQQRNNNDNHTTYIAVFVSLGGVFFLAFMALGLFCLARRRKKAVMIPAEAEACVEEHEHIQETITTGPCGEQTVTVTIDDDRRIHEIAEARAVEGGSSSHAQGYHHHKNG</sequence>
<keyword evidence="2" id="KW-0812">Transmembrane</keyword>
<feature type="region of interest" description="Disordered" evidence="1">
    <location>
        <begin position="1"/>
        <end position="74"/>
    </location>
</feature>
<evidence type="ECO:0000313" key="4">
    <source>
        <dbReference type="Proteomes" id="UP001174677"/>
    </source>
</evidence>
<keyword evidence="4" id="KW-1185">Reference proteome</keyword>
<evidence type="ECO:0000313" key="3">
    <source>
        <dbReference type="EMBL" id="KAJ9166521.1"/>
    </source>
</evidence>
<evidence type="ECO:0000256" key="1">
    <source>
        <dbReference type="SAM" id="MobiDB-lite"/>
    </source>
</evidence>
<keyword evidence="2" id="KW-0472">Membrane</keyword>
<dbReference type="InterPro" id="IPR044950">
    <property type="entry name" value="TED6/7"/>
</dbReference>
<feature type="compositionally biased region" description="Pro residues" evidence="1">
    <location>
        <begin position="49"/>
        <end position="74"/>
    </location>
</feature>
<name>A0ABQ9LIJ6_HEVBR</name>
<evidence type="ECO:0000256" key="2">
    <source>
        <dbReference type="SAM" id="Phobius"/>
    </source>
</evidence>
<proteinExistence type="predicted"/>
<dbReference type="Proteomes" id="UP001174677">
    <property type="component" value="Chromosome 12"/>
</dbReference>
<reference evidence="3 4" key="1">
    <citation type="journal article" date="2023" name="Plant Biotechnol. J.">
        <title>Chromosome-level wild Hevea brasiliensis genome provides new tools for genomic-assisted breeding and valuable loci to elevate rubber yield.</title>
        <authorList>
            <person name="Cheng H."/>
            <person name="Song X."/>
            <person name="Hu Y."/>
            <person name="Wu T."/>
            <person name="Yang Q."/>
            <person name="An Z."/>
            <person name="Feng S."/>
            <person name="Deng Z."/>
            <person name="Wu W."/>
            <person name="Zeng X."/>
            <person name="Tu M."/>
            <person name="Wang X."/>
            <person name="Huang H."/>
        </authorList>
    </citation>
    <scope>NUCLEOTIDE SEQUENCE [LARGE SCALE GENOMIC DNA]</scope>
    <source>
        <strain evidence="3">MT/VB/25A 57/8</strain>
    </source>
</reference>
<comment type="caution">
    <text evidence="3">The sequence shown here is derived from an EMBL/GenBank/DDBJ whole genome shotgun (WGS) entry which is preliminary data.</text>
</comment>
<dbReference type="PANTHER" id="PTHR35697">
    <property type="entry name" value="OS08G0108300 PROTEIN"/>
    <property type="match status" value="1"/>
</dbReference>
<protein>
    <submittedName>
        <fullName evidence="3">Uncharacterized protein</fullName>
    </submittedName>
</protein>
<dbReference type="PRINTS" id="PR01217">
    <property type="entry name" value="PRICHEXTENSN"/>
</dbReference>
<gene>
    <name evidence="3" type="ORF">P3X46_021261</name>
</gene>
<keyword evidence="2" id="KW-1133">Transmembrane helix</keyword>